<dbReference type="AlphaFoldDB" id="A0ABD0YSU9"/>
<protein>
    <submittedName>
        <fullName evidence="2">Uncharacterized protein</fullName>
    </submittedName>
</protein>
<accession>A0ABD0YSU9</accession>
<name>A0ABD0YSU9_9HEMI</name>
<comment type="caution">
    <text evidence="2">The sequence shown here is derived from an EMBL/GenBank/DDBJ whole genome shotgun (WGS) entry which is preliminary data.</text>
</comment>
<keyword evidence="1" id="KW-0472">Membrane</keyword>
<reference evidence="2 3" key="1">
    <citation type="submission" date="2024-07" db="EMBL/GenBank/DDBJ databases">
        <title>Chromosome-level genome assembly of the water stick insect Ranatra chinensis (Heteroptera: Nepidae).</title>
        <authorList>
            <person name="Liu X."/>
        </authorList>
    </citation>
    <scope>NUCLEOTIDE SEQUENCE [LARGE SCALE GENOMIC DNA]</scope>
    <source>
        <strain evidence="2">Cailab_2021Rc</strain>
        <tissue evidence="2">Muscle</tissue>
    </source>
</reference>
<proteinExistence type="predicted"/>
<evidence type="ECO:0000313" key="2">
    <source>
        <dbReference type="EMBL" id="KAL1139068.1"/>
    </source>
</evidence>
<evidence type="ECO:0000256" key="1">
    <source>
        <dbReference type="SAM" id="Phobius"/>
    </source>
</evidence>
<dbReference type="Proteomes" id="UP001558652">
    <property type="component" value="Unassembled WGS sequence"/>
</dbReference>
<keyword evidence="1" id="KW-1133">Transmembrane helix</keyword>
<gene>
    <name evidence="2" type="ORF">AAG570_009129</name>
</gene>
<organism evidence="2 3">
    <name type="scientific">Ranatra chinensis</name>
    <dbReference type="NCBI Taxonomy" id="642074"/>
    <lineage>
        <taxon>Eukaryota</taxon>
        <taxon>Metazoa</taxon>
        <taxon>Ecdysozoa</taxon>
        <taxon>Arthropoda</taxon>
        <taxon>Hexapoda</taxon>
        <taxon>Insecta</taxon>
        <taxon>Pterygota</taxon>
        <taxon>Neoptera</taxon>
        <taxon>Paraneoptera</taxon>
        <taxon>Hemiptera</taxon>
        <taxon>Heteroptera</taxon>
        <taxon>Panheteroptera</taxon>
        <taxon>Nepomorpha</taxon>
        <taxon>Nepidae</taxon>
        <taxon>Ranatrinae</taxon>
        <taxon>Ranatra</taxon>
    </lineage>
</organism>
<keyword evidence="1" id="KW-0812">Transmembrane</keyword>
<sequence length="364" mass="39907">MASKRRNTFYQSKKQGTTEIGGLTINGYFRQRGSISVRIAKMLACVFLAACLGAAVGLQEISIEAEVDKSLPAVNRALRDRGMSRVQVPDFGYEAAPVFINTFLSDLATLVRTGAAVMTPLDEGSISFRVDVGLTDALLDVELCPMMQGPFDWKLTSLEARLEFTLSKLPQVENAPCTTRWDKITITRLEGEAVHTADPKWNGKPMPAEIIQDIVERYNEVDNQPFVLKYLSEHLNVCTLVSPFLELILNLCQTFSQIEQISAKVVTFLELFVQGVTAVTAAGLTVIRLHSLNAENGNHVPEHTETSCEQELETTDIGGGFTVVKVVHLSTGRDFGVKETLSGGLLWCAVFEGPYLALAPGRSH</sequence>
<feature type="transmembrane region" description="Helical" evidence="1">
    <location>
        <begin position="39"/>
        <end position="58"/>
    </location>
</feature>
<evidence type="ECO:0000313" key="3">
    <source>
        <dbReference type="Proteomes" id="UP001558652"/>
    </source>
</evidence>
<keyword evidence="3" id="KW-1185">Reference proteome</keyword>
<dbReference type="EMBL" id="JBFDAA010000003">
    <property type="protein sequence ID" value="KAL1139068.1"/>
    <property type="molecule type" value="Genomic_DNA"/>
</dbReference>